<accession>A0AAN7WCP1</accession>
<comment type="caution">
    <text evidence="2">The sequence shown here is derived from an EMBL/GenBank/DDBJ whole genome shotgun (WGS) entry which is preliminary data.</text>
</comment>
<dbReference type="Gene3D" id="3.30.710.10">
    <property type="entry name" value="Potassium Channel Kv1.1, Chain A"/>
    <property type="match status" value="1"/>
</dbReference>
<name>A0AAN7WCP1_9PEZI</name>
<evidence type="ECO:0000313" key="2">
    <source>
        <dbReference type="EMBL" id="KAK5702598.1"/>
    </source>
</evidence>
<protein>
    <recommendedName>
        <fullName evidence="4">BTB domain-containing protein</fullName>
    </recommendedName>
</protein>
<evidence type="ECO:0000256" key="1">
    <source>
        <dbReference type="SAM" id="Phobius"/>
    </source>
</evidence>
<dbReference type="EMBL" id="JAVRQU010000005">
    <property type="protein sequence ID" value="KAK5702598.1"/>
    <property type="molecule type" value="Genomic_DNA"/>
</dbReference>
<evidence type="ECO:0008006" key="4">
    <source>
        <dbReference type="Google" id="ProtNLM"/>
    </source>
</evidence>
<dbReference type="AlphaFoldDB" id="A0AAN7WCP1"/>
<gene>
    <name evidence="2" type="ORF">LTR97_003543</name>
</gene>
<dbReference type="InterPro" id="IPR011333">
    <property type="entry name" value="SKP1/BTB/POZ_sf"/>
</dbReference>
<reference evidence="2" key="1">
    <citation type="submission" date="2023-08" db="EMBL/GenBank/DDBJ databases">
        <title>Black Yeasts Isolated from many extreme environments.</title>
        <authorList>
            <person name="Coleine C."/>
            <person name="Stajich J.E."/>
            <person name="Selbmann L."/>
        </authorList>
    </citation>
    <scope>NUCLEOTIDE SEQUENCE</scope>
    <source>
        <strain evidence="2">CCFEE 5810</strain>
    </source>
</reference>
<keyword evidence="1" id="KW-1133">Transmembrane helix</keyword>
<proteinExistence type="predicted"/>
<dbReference type="Proteomes" id="UP001310594">
    <property type="component" value="Unassembled WGS sequence"/>
</dbReference>
<organism evidence="2 3">
    <name type="scientific">Elasticomyces elasticus</name>
    <dbReference type="NCBI Taxonomy" id="574655"/>
    <lineage>
        <taxon>Eukaryota</taxon>
        <taxon>Fungi</taxon>
        <taxon>Dikarya</taxon>
        <taxon>Ascomycota</taxon>
        <taxon>Pezizomycotina</taxon>
        <taxon>Dothideomycetes</taxon>
        <taxon>Dothideomycetidae</taxon>
        <taxon>Mycosphaerellales</taxon>
        <taxon>Teratosphaeriaceae</taxon>
        <taxon>Elasticomyces</taxon>
    </lineage>
</organism>
<feature type="transmembrane region" description="Helical" evidence="1">
    <location>
        <begin position="135"/>
        <end position="154"/>
    </location>
</feature>
<sequence length="257" mass="29926">MDEGEVPAFQSQVARSLREARLIEIYVGEITTAKKPFLVQEVFLEQLSDYFGKALQAAAFREGQEGRLYFPDDTEDAWEVLLHWVVKRDLPFKPNMGKGAETLQQTEQALLINCWVLGDKYQIHAFQNEVMLEMLIFYAAMTGFYSVLATGIELTGSRSRLRRLLAEEMVYLVYEEERVELDQLDAVNSNGFMGDFLRAKEMYDWKKAPFTAPGRFCDRAEATFEAGMRGTWKEYMVGDHLPYRDWRWHEKDVNWVV</sequence>
<evidence type="ECO:0000313" key="3">
    <source>
        <dbReference type="Proteomes" id="UP001310594"/>
    </source>
</evidence>
<keyword evidence="1" id="KW-0472">Membrane</keyword>
<keyword evidence="1" id="KW-0812">Transmembrane</keyword>